<dbReference type="STRING" id="631362.Thi970DRAFT_00302"/>
<reference evidence="4" key="1">
    <citation type="submission" date="2011-06" db="EMBL/GenBank/DDBJ databases">
        <authorList>
            <consortium name="US DOE Joint Genome Institute (JGI-PGF)"/>
            <person name="Lucas S."/>
            <person name="Han J."/>
            <person name="Lapidus A."/>
            <person name="Cheng J.-F."/>
            <person name="Goodwin L."/>
            <person name="Pitluck S."/>
            <person name="Peters L."/>
            <person name="Land M.L."/>
            <person name="Hauser L."/>
            <person name="Vogl K."/>
            <person name="Liu Z."/>
            <person name="Overmann J."/>
            <person name="Frigaard N.-U."/>
            <person name="Bryant D.A."/>
            <person name="Woyke T.J."/>
        </authorList>
    </citation>
    <scope>NUCLEOTIDE SEQUENCE [LARGE SCALE GENOMIC DNA]</scope>
    <source>
        <strain evidence="4">970</strain>
    </source>
</reference>
<proteinExistence type="predicted"/>
<reference evidence="3 4" key="2">
    <citation type="submission" date="2011-11" db="EMBL/GenBank/DDBJ databases">
        <authorList>
            <consortium name="US DOE Joint Genome Institute"/>
            <person name="Lucas S."/>
            <person name="Han J."/>
            <person name="Lapidus A."/>
            <person name="Cheng J.-F."/>
            <person name="Goodwin L."/>
            <person name="Pitluck S."/>
            <person name="Peters L."/>
            <person name="Ovchinnikova G."/>
            <person name="Zhang X."/>
            <person name="Detter J.C."/>
            <person name="Han C."/>
            <person name="Tapia R."/>
            <person name="Land M."/>
            <person name="Hauser L."/>
            <person name="Kyrpides N."/>
            <person name="Ivanova N."/>
            <person name="Pagani I."/>
            <person name="Vogl K."/>
            <person name="Liu Z."/>
            <person name="Overmann J."/>
            <person name="Frigaard N.-U."/>
            <person name="Bryant D."/>
            <person name="Woyke T."/>
        </authorList>
    </citation>
    <scope>NUCLEOTIDE SEQUENCE [LARGE SCALE GENOMIC DNA]</scope>
    <source>
        <strain evidence="3 4">970</strain>
    </source>
</reference>
<evidence type="ECO:0000313" key="4">
    <source>
        <dbReference type="Proteomes" id="UP000002964"/>
    </source>
</evidence>
<evidence type="ECO:0000259" key="2">
    <source>
        <dbReference type="Pfam" id="PF18932"/>
    </source>
</evidence>
<organism evidence="3 4">
    <name type="scientific">Thiorhodovibrio frisius</name>
    <dbReference type="NCBI Taxonomy" id="631362"/>
    <lineage>
        <taxon>Bacteria</taxon>
        <taxon>Pseudomonadati</taxon>
        <taxon>Pseudomonadota</taxon>
        <taxon>Gammaproteobacteria</taxon>
        <taxon>Chromatiales</taxon>
        <taxon>Chromatiaceae</taxon>
        <taxon>Thiorhodovibrio</taxon>
    </lineage>
</organism>
<dbReference type="HOGENOM" id="CLU_1593808_0_0_6"/>
<dbReference type="InterPro" id="IPR043736">
    <property type="entry name" value="DUF5681"/>
</dbReference>
<dbReference type="eggNOG" id="ENOG503307M">
    <property type="taxonomic scope" value="Bacteria"/>
</dbReference>
<feature type="compositionally biased region" description="Basic and acidic residues" evidence="1">
    <location>
        <begin position="139"/>
        <end position="159"/>
    </location>
</feature>
<keyword evidence="4" id="KW-1185">Reference proteome</keyword>
<feature type="domain" description="DUF5681" evidence="2">
    <location>
        <begin position="3"/>
        <end position="59"/>
    </location>
</feature>
<evidence type="ECO:0000256" key="1">
    <source>
        <dbReference type="SAM" id="MobiDB-lite"/>
    </source>
</evidence>
<feature type="region of interest" description="Disordered" evidence="1">
    <location>
        <begin position="139"/>
        <end position="167"/>
    </location>
</feature>
<evidence type="ECO:0000313" key="3">
    <source>
        <dbReference type="EMBL" id="EIC23791.1"/>
    </source>
</evidence>
<name>H8YW00_9GAMM</name>
<protein>
    <recommendedName>
        <fullName evidence="2">DUF5681 domain-containing protein</fullName>
    </recommendedName>
</protein>
<accession>H8YW00</accession>
<sequence length="167" mass="17720">MPWKPGQSGNKTGRPRGSINFAKLRKAIADDIPEILEAMVAAAKGGDVAAAKLLLDRALPPLKPVAPTFPLDLSGGPSEAFERIVEAVSKGQLPLDTALVAAQIAAATPESAQALEFPAEEELDALYAKGIAKMEAEKARVEREKAEGKRGGMPKRTELTEPEPEAW</sequence>
<dbReference type="EMBL" id="JH603164">
    <property type="protein sequence ID" value="EIC23791.1"/>
    <property type="molecule type" value="Genomic_DNA"/>
</dbReference>
<dbReference type="RefSeq" id="WP_009146765.1">
    <property type="nucleotide sequence ID" value="NZ_CP121471.1"/>
</dbReference>
<gene>
    <name evidence="3" type="ORF">Thi970DRAFT_00302</name>
</gene>
<dbReference type="OrthoDB" id="4774002at2"/>
<dbReference type="AlphaFoldDB" id="H8YW00"/>
<dbReference type="Proteomes" id="UP000002964">
    <property type="component" value="Unassembled WGS sequence"/>
</dbReference>
<dbReference type="Pfam" id="PF18932">
    <property type="entry name" value="DUF5681"/>
    <property type="match status" value="1"/>
</dbReference>